<gene>
    <name evidence="2" type="ORF">HNQ59_001967</name>
</gene>
<dbReference type="AlphaFoldDB" id="A0A840MQE0"/>
<keyword evidence="1" id="KW-0812">Transmembrane</keyword>
<accession>A0A840MQE0</accession>
<dbReference type="RefSeq" id="WP_184038310.1">
    <property type="nucleotide sequence ID" value="NZ_JACHHY010000010.1"/>
</dbReference>
<dbReference type="EMBL" id="JACHHY010000010">
    <property type="protein sequence ID" value="MBB5018676.1"/>
    <property type="molecule type" value="Genomic_DNA"/>
</dbReference>
<feature type="transmembrane region" description="Helical" evidence="1">
    <location>
        <begin position="98"/>
        <end position="119"/>
    </location>
</feature>
<keyword evidence="1" id="KW-1133">Transmembrane helix</keyword>
<reference evidence="2 3" key="1">
    <citation type="submission" date="2020-08" db="EMBL/GenBank/DDBJ databases">
        <title>Genomic Encyclopedia of Type Strains, Phase IV (KMG-IV): sequencing the most valuable type-strain genomes for metagenomic binning, comparative biology and taxonomic classification.</title>
        <authorList>
            <person name="Goeker M."/>
        </authorList>
    </citation>
    <scope>NUCLEOTIDE SEQUENCE [LARGE SCALE GENOMIC DNA]</scope>
    <source>
        <strain evidence="2 3">DSM 27165</strain>
    </source>
</reference>
<feature type="transmembrane region" description="Helical" evidence="1">
    <location>
        <begin position="70"/>
        <end position="92"/>
    </location>
</feature>
<feature type="transmembrane region" description="Helical" evidence="1">
    <location>
        <begin position="40"/>
        <end position="58"/>
    </location>
</feature>
<organism evidence="2 3">
    <name type="scientific">Chitinivorax tropicus</name>
    <dbReference type="NCBI Taxonomy" id="714531"/>
    <lineage>
        <taxon>Bacteria</taxon>
        <taxon>Pseudomonadati</taxon>
        <taxon>Pseudomonadota</taxon>
        <taxon>Betaproteobacteria</taxon>
        <taxon>Chitinivorax</taxon>
    </lineage>
</organism>
<dbReference type="Proteomes" id="UP000575898">
    <property type="component" value="Unassembled WGS sequence"/>
</dbReference>
<name>A0A840MQE0_9PROT</name>
<evidence type="ECO:0000313" key="3">
    <source>
        <dbReference type="Proteomes" id="UP000575898"/>
    </source>
</evidence>
<feature type="transmembrane region" description="Helical" evidence="1">
    <location>
        <begin position="18"/>
        <end position="34"/>
    </location>
</feature>
<evidence type="ECO:0000256" key="1">
    <source>
        <dbReference type="SAM" id="Phobius"/>
    </source>
</evidence>
<evidence type="ECO:0000313" key="2">
    <source>
        <dbReference type="EMBL" id="MBB5018676.1"/>
    </source>
</evidence>
<sequence length="161" mass="17739">MSLTVSQLRLANSLVRTWWLWVVLGLLVAGYVQPVLPTGPMFWCASALVGIVSYRALIRVDLHSRGSLSMVFGLAIFFLMPVAKWLGGAAAWSSTLHLSGTVQYLGCVFAMWGICARVGRLELIALQSSLTTQLEGQRQAAEESEPGWVRRISVRRHPPSE</sequence>
<protein>
    <recommendedName>
        <fullName evidence="4">Transmembrane protein</fullName>
    </recommendedName>
</protein>
<comment type="caution">
    <text evidence="2">The sequence shown here is derived from an EMBL/GenBank/DDBJ whole genome shotgun (WGS) entry which is preliminary data.</text>
</comment>
<keyword evidence="3" id="KW-1185">Reference proteome</keyword>
<proteinExistence type="predicted"/>
<evidence type="ECO:0008006" key="4">
    <source>
        <dbReference type="Google" id="ProtNLM"/>
    </source>
</evidence>
<keyword evidence="1" id="KW-0472">Membrane</keyword>